<name>A0A212EIZ4_DANPL</name>
<keyword evidence="2" id="KW-1185">Reference proteome</keyword>
<evidence type="ECO:0000313" key="2">
    <source>
        <dbReference type="Proteomes" id="UP000007151"/>
    </source>
</evidence>
<dbReference type="InParanoid" id="A0A212EIZ4"/>
<organism evidence="1 2">
    <name type="scientific">Danaus plexippus plexippus</name>
    <dbReference type="NCBI Taxonomy" id="278856"/>
    <lineage>
        <taxon>Eukaryota</taxon>
        <taxon>Metazoa</taxon>
        <taxon>Ecdysozoa</taxon>
        <taxon>Arthropoda</taxon>
        <taxon>Hexapoda</taxon>
        <taxon>Insecta</taxon>
        <taxon>Pterygota</taxon>
        <taxon>Neoptera</taxon>
        <taxon>Endopterygota</taxon>
        <taxon>Lepidoptera</taxon>
        <taxon>Glossata</taxon>
        <taxon>Ditrysia</taxon>
        <taxon>Papilionoidea</taxon>
        <taxon>Nymphalidae</taxon>
        <taxon>Danainae</taxon>
        <taxon>Danaini</taxon>
        <taxon>Danaina</taxon>
        <taxon>Danaus</taxon>
        <taxon>Danaus</taxon>
    </lineage>
</organism>
<dbReference type="AlphaFoldDB" id="A0A212EIZ4"/>
<dbReference type="EMBL" id="AGBW02014545">
    <property type="protein sequence ID" value="OWR41456.1"/>
    <property type="molecule type" value="Genomic_DNA"/>
</dbReference>
<comment type="caution">
    <text evidence="1">The sequence shown here is derived from an EMBL/GenBank/DDBJ whole genome shotgun (WGS) entry which is preliminary data.</text>
</comment>
<dbReference type="Proteomes" id="UP000007151">
    <property type="component" value="Unassembled WGS sequence"/>
</dbReference>
<evidence type="ECO:0000313" key="1">
    <source>
        <dbReference type="EMBL" id="OWR41456.1"/>
    </source>
</evidence>
<gene>
    <name evidence="1" type="ORF">KGM_210339</name>
</gene>
<dbReference type="KEGG" id="dpl:KGM_210339"/>
<reference evidence="1 2" key="1">
    <citation type="journal article" date="2011" name="Cell">
        <title>The monarch butterfly genome yields insights into long-distance migration.</title>
        <authorList>
            <person name="Zhan S."/>
            <person name="Merlin C."/>
            <person name="Boore J.L."/>
            <person name="Reppert S.M."/>
        </authorList>
    </citation>
    <scope>NUCLEOTIDE SEQUENCE [LARGE SCALE GENOMIC DNA]</scope>
    <source>
        <strain evidence="1">F-2</strain>
    </source>
</reference>
<accession>A0A212EIZ4</accession>
<proteinExistence type="predicted"/>
<protein>
    <submittedName>
        <fullName evidence="1">Uncharacterized protein</fullName>
    </submittedName>
</protein>
<sequence length="37" mass="3724">MNIVGCSPSPLAARRSPLAARACLSAAPSVVVFLSNP</sequence>